<gene>
    <name evidence="1" type="ORF">KOW79_017780</name>
</gene>
<dbReference type="EMBL" id="JAHKSW010000021">
    <property type="protein sequence ID" value="KAG7319306.1"/>
    <property type="molecule type" value="Genomic_DNA"/>
</dbReference>
<sequence length="139" mass="15094">MLCSFFSEPGVLLPSALSDRSDIFIRIPSLSRAVGEQMEARGVLAVSWSVMNYLFSLWSVPIAEEASELQRCLAQSAHCSPGLFPGNHTTCSIVCIPLCWLTTLSSFSQSATAPNESRIATRDLLGPERCADLLHVHLG</sequence>
<dbReference type="Proteomes" id="UP000824219">
    <property type="component" value="Linkage Group LG21"/>
</dbReference>
<name>A0A9D3NAP3_9TELE</name>
<reference evidence="1 2" key="1">
    <citation type="submission" date="2021-06" db="EMBL/GenBank/DDBJ databases">
        <title>Chromosome-level genome assembly of the red-tail catfish (Hemibagrus wyckioides).</title>
        <authorList>
            <person name="Shao F."/>
        </authorList>
    </citation>
    <scope>NUCLEOTIDE SEQUENCE [LARGE SCALE GENOMIC DNA]</scope>
    <source>
        <strain evidence="1">EC202008001</strain>
        <tissue evidence="1">Blood</tissue>
    </source>
</reference>
<comment type="caution">
    <text evidence="1">The sequence shown here is derived from an EMBL/GenBank/DDBJ whole genome shotgun (WGS) entry which is preliminary data.</text>
</comment>
<evidence type="ECO:0000313" key="2">
    <source>
        <dbReference type="Proteomes" id="UP000824219"/>
    </source>
</evidence>
<keyword evidence="2" id="KW-1185">Reference proteome</keyword>
<dbReference type="AlphaFoldDB" id="A0A9D3NAP3"/>
<evidence type="ECO:0000313" key="1">
    <source>
        <dbReference type="EMBL" id="KAG7319306.1"/>
    </source>
</evidence>
<organism evidence="1 2">
    <name type="scientific">Hemibagrus wyckioides</name>
    <dbReference type="NCBI Taxonomy" id="337641"/>
    <lineage>
        <taxon>Eukaryota</taxon>
        <taxon>Metazoa</taxon>
        <taxon>Chordata</taxon>
        <taxon>Craniata</taxon>
        <taxon>Vertebrata</taxon>
        <taxon>Euteleostomi</taxon>
        <taxon>Actinopterygii</taxon>
        <taxon>Neopterygii</taxon>
        <taxon>Teleostei</taxon>
        <taxon>Ostariophysi</taxon>
        <taxon>Siluriformes</taxon>
        <taxon>Bagridae</taxon>
        <taxon>Hemibagrus</taxon>
    </lineage>
</organism>
<proteinExistence type="predicted"/>
<accession>A0A9D3NAP3</accession>
<protein>
    <submittedName>
        <fullName evidence="1">Uncharacterized protein</fullName>
    </submittedName>
</protein>